<dbReference type="SUPFAM" id="SSF53474">
    <property type="entry name" value="alpha/beta-Hydrolases"/>
    <property type="match status" value="1"/>
</dbReference>
<dbReference type="Proteomes" id="UP000235371">
    <property type="component" value="Unassembled WGS sequence"/>
</dbReference>
<gene>
    <name evidence="2" type="ORF">K444DRAFT_634658</name>
</gene>
<proteinExistence type="predicted"/>
<reference evidence="2 3" key="1">
    <citation type="submission" date="2016-04" db="EMBL/GenBank/DDBJ databases">
        <title>A degradative enzymes factory behind the ericoid mycorrhizal symbiosis.</title>
        <authorList>
            <consortium name="DOE Joint Genome Institute"/>
            <person name="Martino E."/>
            <person name="Morin E."/>
            <person name="Grelet G."/>
            <person name="Kuo A."/>
            <person name="Kohler A."/>
            <person name="Daghino S."/>
            <person name="Barry K."/>
            <person name="Choi C."/>
            <person name="Cichocki N."/>
            <person name="Clum A."/>
            <person name="Copeland A."/>
            <person name="Hainaut M."/>
            <person name="Haridas S."/>
            <person name="Labutti K."/>
            <person name="Lindquist E."/>
            <person name="Lipzen A."/>
            <person name="Khouja H.-R."/>
            <person name="Murat C."/>
            <person name="Ohm R."/>
            <person name="Olson A."/>
            <person name="Spatafora J."/>
            <person name="Veneault-Fourrey C."/>
            <person name="Henrissat B."/>
            <person name="Grigoriev I."/>
            <person name="Martin F."/>
            <person name="Perotto S."/>
        </authorList>
    </citation>
    <scope>NUCLEOTIDE SEQUENCE [LARGE SCALE GENOMIC DNA]</scope>
    <source>
        <strain evidence="2 3">E</strain>
    </source>
</reference>
<name>A0A2J6SSW4_9HELO</name>
<dbReference type="EMBL" id="KZ613866">
    <property type="protein sequence ID" value="PMD53840.1"/>
    <property type="molecule type" value="Genomic_DNA"/>
</dbReference>
<protein>
    <submittedName>
        <fullName evidence="2">Uncharacterized protein</fullName>
    </submittedName>
</protein>
<dbReference type="RefSeq" id="XP_024730744.1">
    <property type="nucleotide sequence ID" value="XM_024883770.1"/>
</dbReference>
<organism evidence="2 3">
    <name type="scientific">Hyaloscypha bicolor E</name>
    <dbReference type="NCBI Taxonomy" id="1095630"/>
    <lineage>
        <taxon>Eukaryota</taxon>
        <taxon>Fungi</taxon>
        <taxon>Dikarya</taxon>
        <taxon>Ascomycota</taxon>
        <taxon>Pezizomycotina</taxon>
        <taxon>Leotiomycetes</taxon>
        <taxon>Helotiales</taxon>
        <taxon>Hyaloscyphaceae</taxon>
        <taxon>Hyaloscypha</taxon>
        <taxon>Hyaloscypha bicolor</taxon>
    </lineage>
</organism>
<dbReference type="STRING" id="1095630.A0A2J6SSW4"/>
<dbReference type="AlphaFoldDB" id="A0A2J6SSW4"/>
<evidence type="ECO:0000313" key="3">
    <source>
        <dbReference type="Proteomes" id="UP000235371"/>
    </source>
</evidence>
<dbReference type="InterPro" id="IPR029058">
    <property type="entry name" value="AB_hydrolase_fold"/>
</dbReference>
<evidence type="ECO:0000256" key="1">
    <source>
        <dbReference type="SAM" id="MobiDB-lite"/>
    </source>
</evidence>
<feature type="region of interest" description="Disordered" evidence="1">
    <location>
        <begin position="79"/>
        <end position="102"/>
    </location>
</feature>
<keyword evidence="3" id="KW-1185">Reference proteome</keyword>
<dbReference type="OrthoDB" id="408631at2759"/>
<sequence>MAQLCGCNDNSSELNPGYNQLHYCRIPSWLPQNVPAASLVTATVARCFNQASAYASVLNSVFAPSQYFYEVNKTYQMRGRNPNPPVCDAPRRPSHPNGDPEGASFKCHSGELYYEFGNIKRQGLPLRDENGLPISQFDLNSRAAFARSGNPNPDRTFLKAREYENTTWHLGEGGRVDTGESFFVIAAPWTVSYFSMQYYA</sequence>
<dbReference type="InParanoid" id="A0A2J6SSW4"/>
<evidence type="ECO:0000313" key="2">
    <source>
        <dbReference type="EMBL" id="PMD53840.1"/>
    </source>
</evidence>
<accession>A0A2J6SSW4</accession>
<dbReference type="GeneID" id="36591847"/>